<feature type="repeat" description="ANK" evidence="3">
    <location>
        <begin position="467"/>
        <end position="499"/>
    </location>
</feature>
<feature type="repeat" description="ANK" evidence="3">
    <location>
        <begin position="569"/>
        <end position="602"/>
    </location>
</feature>
<dbReference type="SMART" id="SM00248">
    <property type="entry name" value="ANK"/>
    <property type="match status" value="5"/>
</dbReference>
<dbReference type="PANTHER" id="PTHR24198">
    <property type="entry name" value="ANKYRIN REPEAT AND PROTEIN KINASE DOMAIN-CONTAINING PROTEIN"/>
    <property type="match status" value="1"/>
</dbReference>
<dbReference type="InterPro" id="IPR036770">
    <property type="entry name" value="Ankyrin_rpt-contain_sf"/>
</dbReference>
<evidence type="ECO:0000256" key="2">
    <source>
        <dbReference type="ARBA" id="ARBA00023043"/>
    </source>
</evidence>
<dbReference type="PRINTS" id="PR01415">
    <property type="entry name" value="ANKYRIN"/>
</dbReference>
<proteinExistence type="predicted"/>
<dbReference type="AlphaFoldDB" id="A0A6A6TU71"/>
<dbReference type="SUPFAM" id="SSF48403">
    <property type="entry name" value="Ankyrin repeat"/>
    <property type="match status" value="2"/>
</dbReference>
<dbReference type="Gene3D" id="1.25.40.20">
    <property type="entry name" value="Ankyrin repeat-containing domain"/>
    <property type="match status" value="3"/>
</dbReference>
<feature type="repeat" description="ANK" evidence="3">
    <location>
        <begin position="500"/>
        <end position="532"/>
    </location>
</feature>
<keyword evidence="5" id="KW-1185">Reference proteome</keyword>
<dbReference type="OrthoDB" id="341259at2759"/>
<organism evidence="4 5">
    <name type="scientific">Microthyrium microscopicum</name>
    <dbReference type="NCBI Taxonomy" id="703497"/>
    <lineage>
        <taxon>Eukaryota</taxon>
        <taxon>Fungi</taxon>
        <taxon>Dikarya</taxon>
        <taxon>Ascomycota</taxon>
        <taxon>Pezizomycotina</taxon>
        <taxon>Dothideomycetes</taxon>
        <taxon>Dothideomycetes incertae sedis</taxon>
        <taxon>Microthyriales</taxon>
        <taxon>Microthyriaceae</taxon>
        <taxon>Microthyrium</taxon>
    </lineage>
</organism>
<evidence type="ECO:0000256" key="3">
    <source>
        <dbReference type="PROSITE-ProRule" id="PRU00023"/>
    </source>
</evidence>
<sequence>MDPLSLASTILTLVGATKKVIDFLERIRSFNKANVALLTLINSINDLQATLVIARDAAQALQASQLPAAIEACKALPQFIDRTQVHVDDLLAFIKHQVLKSPGKVSFQAWNKKTDLKIIKFRETINQSQQGIQTVIASANLQLLPSLIQAVQEVSIIQSGHHTQTSTTLQDIVSMLEASSRLSSFSSSNSETCIDAVDDYSSKDYPGISSSSSLRLKVSFPGQRCDALCACQCHIKYQVRTPQWLQSTIGTLFYNCVATPEINVRPCTFGGCKRTGAASSSRLTYYFPSWTIRKALSWSTWKDLTDGSRCLIEMPREISPNSKCWTAIRLGNIEGIKALLSERLMSPYDIDENGWSVLHVKSRLMKLEWAQNSWHVEICELLLASGASMDFKDRQGRCSADLAWVQILRYGVENEKCSRFSQLLTRYNHNQNLHLSPIHKAVLGLTGISLTQQLYQNSSAINDTDWLERTPLLWAALRDDCDKVQLLLSHGAMVNVCDNDGSTALHVAARRGCSNCVFAILAAGANPAHADLFGNLPLHDAAINRNEKEGRKIIHLLAKFSNLEAKNKMGMTPLFYAAQDHNEPHSVEALLSQGADVNTMSNDGSTPIARAVYMNRIKVLEVLCANGARFRWGLEQDTKKNILVETCLYGSIEAMEVLAANPNELIGYDLDELQRTFNQDRKPIFSSTQEELSRRDVAWETFINLLRSCGKAVSCYEDGKSSCSDFEDWKQEDAFEDALESLGNMSLADGNSKEPFRFSIESMV</sequence>
<gene>
    <name evidence="4" type="ORF">BT63DRAFT_419180</name>
</gene>
<reference evidence="4" key="1">
    <citation type="journal article" date="2020" name="Stud. Mycol.">
        <title>101 Dothideomycetes genomes: a test case for predicting lifestyles and emergence of pathogens.</title>
        <authorList>
            <person name="Haridas S."/>
            <person name="Albert R."/>
            <person name="Binder M."/>
            <person name="Bloem J."/>
            <person name="Labutti K."/>
            <person name="Salamov A."/>
            <person name="Andreopoulos B."/>
            <person name="Baker S."/>
            <person name="Barry K."/>
            <person name="Bills G."/>
            <person name="Bluhm B."/>
            <person name="Cannon C."/>
            <person name="Castanera R."/>
            <person name="Culley D."/>
            <person name="Daum C."/>
            <person name="Ezra D."/>
            <person name="Gonzalez J."/>
            <person name="Henrissat B."/>
            <person name="Kuo A."/>
            <person name="Liang C."/>
            <person name="Lipzen A."/>
            <person name="Lutzoni F."/>
            <person name="Magnuson J."/>
            <person name="Mondo S."/>
            <person name="Nolan M."/>
            <person name="Ohm R."/>
            <person name="Pangilinan J."/>
            <person name="Park H.-J."/>
            <person name="Ramirez L."/>
            <person name="Alfaro M."/>
            <person name="Sun H."/>
            <person name="Tritt A."/>
            <person name="Yoshinaga Y."/>
            <person name="Zwiers L.-H."/>
            <person name="Turgeon B."/>
            <person name="Goodwin S."/>
            <person name="Spatafora J."/>
            <person name="Crous P."/>
            <person name="Grigoriev I."/>
        </authorList>
    </citation>
    <scope>NUCLEOTIDE SEQUENCE</scope>
    <source>
        <strain evidence="4">CBS 115976</strain>
    </source>
</reference>
<dbReference type="EMBL" id="MU004246">
    <property type="protein sequence ID" value="KAF2663372.1"/>
    <property type="molecule type" value="Genomic_DNA"/>
</dbReference>
<protein>
    <submittedName>
        <fullName evidence="4">Ankyrin</fullName>
    </submittedName>
</protein>
<name>A0A6A6TU71_9PEZI</name>
<evidence type="ECO:0000256" key="1">
    <source>
        <dbReference type="ARBA" id="ARBA00022737"/>
    </source>
</evidence>
<keyword evidence="2 3" id="KW-0040">ANK repeat</keyword>
<dbReference type="Pfam" id="PF12796">
    <property type="entry name" value="Ank_2"/>
    <property type="match status" value="2"/>
</dbReference>
<evidence type="ECO:0000313" key="5">
    <source>
        <dbReference type="Proteomes" id="UP000799302"/>
    </source>
</evidence>
<keyword evidence="1" id="KW-0677">Repeat</keyword>
<dbReference type="PROSITE" id="PS50088">
    <property type="entry name" value="ANK_REPEAT"/>
    <property type="match status" value="3"/>
</dbReference>
<dbReference type="PANTHER" id="PTHR24198:SF165">
    <property type="entry name" value="ANKYRIN REPEAT-CONTAINING PROTEIN-RELATED"/>
    <property type="match status" value="1"/>
</dbReference>
<evidence type="ECO:0000313" key="4">
    <source>
        <dbReference type="EMBL" id="KAF2663372.1"/>
    </source>
</evidence>
<dbReference type="InterPro" id="IPR002110">
    <property type="entry name" value="Ankyrin_rpt"/>
</dbReference>
<accession>A0A6A6TU71</accession>
<dbReference type="Proteomes" id="UP000799302">
    <property type="component" value="Unassembled WGS sequence"/>
</dbReference>
<dbReference type="PROSITE" id="PS50297">
    <property type="entry name" value="ANK_REP_REGION"/>
    <property type="match status" value="3"/>
</dbReference>